<keyword evidence="4" id="KW-0732">Signal</keyword>
<feature type="domain" description="FZ" evidence="5">
    <location>
        <begin position="115"/>
        <end position="243"/>
    </location>
</feature>
<feature type="disulfide bond" evidence="3">
    <location>
        <begin position="256"/>
        <end position="317"/>
    </location>
</feature>
<evidence type="ECO:0000313" key="7">
    <source>
        <dbReference type="Proteomes" id="UP000314294"/>
    </source>
</evidence>
<dbReference type="GO" id="GO:0035567">
    <property type="term" value="P:non-canonical Wnt signaling pathway"/>
    <property type="evidence" value="ECO:0007669"/>
    <property type="project" value="TreeGrafter"/>
</dbReference>
<feature type="domain" description="FZ" evidence="5">
    <location>
        <begin position="251"/>
        <end position="377"/>
    </location>
</feature>
<dbReference type="GO" id="GO:0017147">
    <property type="term" value="F:Wnt-protein binding"/>
    <property type="evidence" value="ECO:0007669"/>
    <property type="project" value="TreeGrafter"/>
</dbReference>
<feature type="chain" id="PRO_5021240831" evidence="4">
    <location>
        <begin position="20"/>
        <end position="590"/>
    </location>
</feature>
<dbReference type="InterPro" id="IPR036790">
    <property type="entry name" value="Frizzled_dom_sf"/>
</dbReference>
<dbReference type="EMBL" id="SRLO01000568">
    <property type="protein sequence ID" value="TNN51864.1"/>
    <property type="molecule type" value="Genomic_DNA"/>
</dbReference>
<dbReference type="GO" id="GO:0005886">
    <property type="term" value="C:plasma membrane"/>
    <property type="evidence" value="ECO:0007669"/>
    <property type="project" value="TreeGrafter"/>
</dbReference>
<feature type="domain" description="FZ" evidence="5">
    <location>
        <begin position="21"/>
        <end position="119"/>
    </location>
</feature>
<dbReference type="GO" id="GO:0042813">
    <property type="term" value="F:Wnt receptor activity"/>
    <property type="evidence" value="ECO:0007669"/>
    <property type="project" value="TreeGrafter"/>
</dbReference>
<dbReference type="PROSITE" id="PS50038">
    <property type="entry name" value="FZ"/>
    <property type="match status" value="4"/>
</dbReference>
<keyword evidence="2 3" id="KW-1015">Disulfide bond</keyword>
<evidence type="ECO:0000256" key="3">
    <source>
        <dbReference type="PROSITE-ProRule" id="PRU00090"/>
    </source>
</evidence>
<dbReference type="OrthoDB" id="10053709at2759"/>
<feature type="disulfide bond" evidence="3">
    <location>
        <begin position="208"/>
        <end position="232"/>
    </location>
</feature>
<evidence type="ECO:0000313" key="6">
    <source>
        <dbReference type="EMBL" id="TNN51864.1"/>
    </source>
</evidence>
<gene>
    <name evidence="6" type="primary">Fzd1</name>
    <name evidence="6" type="ORF">EYF80_037960</name>
</gene>
<dbReference type="PANTHER" id="PTHR11309:SF97">
    <property type="entry name" value="SECRETED FRIZZLED-RELATED PROTEIN 3"/>
    <property type="match status" value="1"/>
</dbReference>
<dbReference type="PANTHER" id="PTHR11309">
    <property type="entry name" value="FRIZZLED"/>
    <property type="match status" value="1"/>
</dbReference>
<reference evidence="6 7" key="1">
    <citation type="submission" date="2019-03" db="EMBL/GenBank/DDBJ databases">
        <title>First draft genome of Liparis tanakae, snailfish: a comprehensive survey of snailfish specific genes.</title>
        <authorList>
            <person name="Kim W."/>
            <person name="Song I."/>
            <person name="Jeong J.-H."/>
            <person name="Kim D."/>
            <person name="Kim S."/>
            <person name="Ryu S."/>
            <person name="Song J.Y."/>
            <person name="Lee S.K."/>
        </authorList>
    </citation>
    <scope>NUCLEOTIDE SEQUENCE [LARGE SCALE GENOMIC DNA]</scope>
    <source>
        <tissue evidence="6">Muscle</tissue>
    </source>
</reference>
<feature type="domain" description="FZ" evidence="5">
    <location>
        <begin position="369"/>
        <end position="483"/>
    </location>
</feature>
<dbReference type="GO" id="GO:0060070">
    <property type="term" value="P:canonical Wnt signaling pathway"/>
    <property type="evidence" value="ECO:0007669"/>
    <property type="project" value="TreeGrafter"/>
</dbReference>
<name>A0A4Z2GGK2_9TELE</name>
<dbReference type="SMART" id="SM00063">
    <property type="entry name" value="FRI"/>
    <property type="match status" value="4"/>
</dbReference>
<dbReference type="AlphaFoldDB" id="A0A4Z2GGK2"/>
<feature type="disulfide bond" evidence="3">
    <location>
        <begin position="330"/>
        <end position="354"/>
    </location>
</feature>
<comment type="caution">
    <text evidence="3">Lacks conserved residue(s) required for the propagation of feature annotation.</text>
</comment>
<dbReference type="InterPro" id="IPR020067">
    <property type="entry name" value="Frizzled_dom"/>
</dbReference>
<dbReference type="Gene3D" id="1.10.2000.10">
    <property type="entry name" value="Frizzled cysteine-rich domain"/>
    <property type="match status" value="4"/>
</dbReference>
<evidence type="ECO:0000259" key="5">
    <source>
        <dbReference type="PROSITE" id="PS50038"/>
    </source>
</evidence>
<organism evidence="6 7">
    <name type="scientific">Liparis tanakae</name>
    <name type="common">Tanaka's snailfish</name>
    <dbReference type="NCBI Taxonomy" id="230148"/>
    <lineage>
        <taxon>Eukaryota</taxon>
        <taxon>Metazoa</taxon>
        <taxon>Chordata</taxon>
        <taxon>Craniata</taxon>
        <taxon>Vertebrata</taxon>
        <taxon>Euteleostomi</taxon>
        <taxon>Actinopterygii</taxon>
        <taxon>Neopterygii</taxon>
        <taxon>Teleostei</taxon>
        <taxon>Neoteleostei</taxon>
        <taxon>Acanthomorphata</taxon>
        <taxon>Eupercaria</taxon>
        <taxon>Perciformes</taxon>
        <taxon>Cottioidei</taxon>
        <taxon>Cottales</taxon>
        <taxon>Liparidae</taxon>
        <taxon>Liparis</taxon>
    </lineage>
</organism>
<feature type="disulfide bond" evidence="3">
    <location>
        <begin position="264"/>
        <end position="310"/>
    </location>
</feature>
<dbReference type="InterPro" id="IPR015526">
    <property type="entry name" value="Frizzled/SFRP"/>
</dbReference>
<evidence type="ECO:0000256" key="4">
    <source>
        <dbReference type="SAM" id="SignalP"/>
    </source>
</evidence>
<evidence type="ECO:0000256" key="2">
    <source>
        <dbReference type="ARBA" id="ARBA00023157"/>
    </source>
</evidence>
<keyword evidence="7" id="KW-1185">Reference proteome</keyword>
<dbReference type="Proteomes" id="UP000314294">
    <property type="component" value="Unassembled WGS sequence"/>
</dbReference>
<comment type="caution">
    <text evidence="6">The sequence shown here is derived from an EMBL/GenBank/DDBJ whole genome shotgun (WGS) entry which is preliminary data.</text>
</comment>
<accession>A0A4Z2GGK2</accession>
<feature type="signal peptide" evidence="4">
    <location>
        <begin position="1"/>
        <end position="19"/>
    </location>
</feature>
<keyword evidence="1" id="KW-0217">Developmental protein</keyword>
<feature type="disulfide bond" evidence="3">
    <location>
        <begin position="448"/>
        <end position="472"/>
    </location>
</feature>
<sequence>MKPLLLLVVWALLLSPGRAQSSRANCKPVASGFCQGLGYTSTPNPTGVPGFYLQQIAQIVETSCSPKVAMLMCRVVVPECGHDESSSQMKPCKALCEKVKSDCDPVLRTRRLSWPSRIRCDALPASRCVQVGSRTDEGVHVIGDLPYTDTVLPNVLGHATQREAGAALLTYGPLIQVGCSAELKPFLCSVFTPKCVSGSPAPPCRALCEQARAGCESLMNKFGIQWPETLRCEAFTSESCENAHDFGLTQPSAASCQTISVPLCRDLPYTETVLPNVLGHATQEEAGTAAFQFASLVRLGCSTHLKPFVCSVYTPECVEGTPRPPCRTLCEHARSDCQSLMSKFGLRWPDSLKCDAFTTESCEHYGVGSGGGICEPITIPMCQGLSYNQTMSPNLLGHASQREAVAKMSFFNAMVQTMCTVDIRLFVCAVYVPPCLVGEVQRPCRSFCERARRGCGAFMASFDVSWPAELQCDSFPVDKCVSQDSRPDADKTGDLNVVEVFKLEHHVAVLRREYVESYEGRNPPSVTQTQMKKALSLHGKKSFSQELPPSALPGSPAEFAVRLPRRKLLLRAVHEISDNLKINTQERNEG</sequence>
<dbReference type="SUPFAM" id="SSF63501">
    <property type="entry name" value="Frizzled cysteine-rich domain"/>
    <property type="match status" value="4"/>
</dbReference>
<evidence type="ECO:0000256" key="1">
    <source>
        <dbReference type="ARBA" id="ARBA00022473"/>
    </source>
</evidence>
<feature type="disulfide bond" evidence="3">
    <location>
        <begin position="382"/>
        <end position="428"/>
    </location>
</feature>
<proteinExistence type="predicted"/>
<dbReference type="Pfam" id="PF01392">
    <property type="entry name" value="Fz"/>
    <property type="match status" value="4"/>
</dbReference>
<feature type="disulfide bond" evidence="3">
    <location>
        <begin position="374"/>
        <end position="435"/>
    </location>
</feature>
<protein>
    <submittedName>
        <fullName evidence="6">Frizzled-1</fullName>
    </submittedName>
</protein>